<dbReference type="EMBL" id="LR796663">
    <property type="protein sequence ID" value="CAB4157235.1"/>
    <property type="molecule type" value="Genomic_DNA"/>
</dbReference>
<evidence type="ECO:0000313" key="1">
    <source>
        <dbReference type="EMBL" id="CAB4157235.1"/>
    </source>
</evidence>
<accession>A0A6J5NJ50</accession>
<name>A0A6J5NJ50_9CAUD</name>
<gene>
    <name evidence="1" type="ORF">UFOVP691_12</name>
</gene>
<reference evidence="1" key="1">
    <citation type="submission" date="2020-04" db="EMBL/GenBank/DDBJ databases">
        <authorList>
            <person name="Chiriac C."/>
            <person name="Salcher M."/>
            <person name="Ghai R."/>
            <person name="Kavagutti S V."/>
        </authorList>
    </citation>
    <scope>NUCLEOTIDE SEQUENCE</scope>
</reference>
<protein>
    <submittedName>
        <fullName evidence="1">Uncharacterized protein</fullName>
    </submittedName>
</protein>
<organism evidence="1">
    <name type="scientific">uncultured Caudovirales phage</name>
    <dbReference type="NCBI Taxonomy" id="2100421"/>
    <lineage>
        <taxon>Viruses</taxon>
        <taxon>Duplodnaviria</taxon>
        <taxon>Heunggongvirae</taxon>
        <taxon>Uroviricota</taxon>
        <taxon>Caudoviricetes</taxon>
        <taxon>Peduoviridae</taxon>
        <taxon>Maltschvirus</taxon>
        <taxon>Maltschvirus maltsch</taxon>
    </lineage>
</organism>
<proteinExistence type="predicted"/>
<sequence length="120" mass="12154">MATFTKNKLSGSTDGLAVKLTGTNTAAAVTVHTAVAGATAGVFDEIWIYANNTSTSSVKLTIEWGTATAADGNIEVTILPEAGLVTVIAGLILQNARVVKAFAATADVILLTGFVNSITA</sequence>